<dbReference type="OrthoDB" id="6261922at2759"/>
<dbReference type="PANTHER" id="PTHR24276:SF98">
    <property type="entry name" value="FI18310P1-RELATED"/>
    <property type="match status" value="1"/>
</dbReference>
<sequence length="247" mass="28398">MKVVYFMVLQYLRVYCNEANDNSDDDDDDSTEIYHSANTYIQSEGDVMLESINTGRSSLAVMELNHGGDYKAYTSSDTEIYDDNDSTESDDETTAVNNSTIQSDDFKTEAQRTDEKYNSDDNVRNFLENLFDVVPYPKYNDIPMLNRKIFRGVRVTIMEHPYIVSIRRQLVHYLMGAILTRNVIITVAHPIYQVPITELKVIAGQNYNDRGTTLHTVILTIIHEDFQPSNLQADLALLMTFEFIVFK</sequence>
<evidence type="ECO:0000313" key="8">
    <source>
        <dbReference type="Proteomes" id="UP001153714"/>
    </source>
</evidence>
<evidence type="ECO:0000256" key="5">
    <source>
        <dbReference type="SAM" id="MobiDB-lite"/>
    </source>
</evidence>
<dbReference type="InterPro" id="IPR009003">
    <property type="entry name" value="Peptidase_S1_PA"/>
</dbReference>
<dbReference type="AlphaFoldDB" id="A0A9N9N1I8"/>
<dbReference type="GO" id="GO:0006508">
    <property type="term" value="P:proteolysis"/>
    <property type="evidence" value="ECO:0007669"/>
    <property type="project" value="UniProtKB-KW"/>
</dbReference>
<evidence type="ECO:0000256" key="2">
    <source>
        <dbReference type="ARBA" id="ARBA00022801"/>
    </source>
</evidence>
<organism evidence="7 8">
    <name type="scientific">Diatraea saccharalis</name>
    <name type="common">sugarcane borer</name>
    <dbReference type="NCBI Taxonomy" id="40085"/>
    <lineage>
        <taxon>Eukaryota</taxon>
        <taxon>Metazoa</taxon>
        <taxon>Ecdysozoa</taxon>
        <taxon>Arthropoda</taxon>
        <taxon>Hexapoda</taxon>
        <taxon>Insecta</taxon>
        <taxon>Pterygota</taxon>
        <taxon>Neoptera</taxon>
        <taxon>Endopterygota</taxon>
        <taxon>Lepidoptera</taxon>
        <taxon>Glossata</taxon>
        <taxon>Ditrysia</taxon>
        <taxon>Pyraloidea</taxon>
        <taxon>Crambidae</taxon>
        <taxon>Crambinae</taxon>
        <taxon>Diatraea</taxon>
    </lineage>
</organism>
<keyword evidence="8" id="KW-1185">Reference proteome</keyword>
<dbReference type="InterPro" id="IPR043504">
    <property type="entry name" value="Peptidase_S1_PA_chymotrypsin"/>
</dbReference>
<keyword evidence="2" id="KW-0378">Hydrolase</keyword>
<name>A0A9N9N1I8_9NEOP</name>
<protein>
    <recommendedName>
        <fullName evidence="6">Peptidase S1 domain-containing protein</fullName>
    </recommendedName>
</protein>
<evidence type="ECO:0000259" key="6">
    <source>
        <dbReference type="Pfam" id="PF00089"/>
    </source>
</evidence>
<keyword evidence="4" id="KW-1015">Disulfide bond</keyword>
<evidence type="ECO:0000256" key="1">
    <source>
        <dbReference type="ARBA" id="ARBA00022670"/>
    </source>
</evidence>
<gene>
    <name evidence="7" type="ORF">DIATSA_LOCUS142</name>
</gene>
<evidence type="ECO:0000256" key="3">
    <source>
        <dbReference type="ARBA" id="ARBA00022825"/>
    </source>
</evidence>
<dbReference type="Pfam" id="PF00089">
    <property type="entry name" value="Trypsin"/>
    <property type="match status" value="1"/>
</dbReference>
<dbReference type="EMBL" id="OU893332">
    <property type="protein sequence ID" value="CAG9781824.1"/>
    <property type="molecule type" value="Genomic_DNA"/>
</dbReference>
<dbReference type="SUPFAM" id="SSF50494">
    <property type="entry name" value="Trypsin-like serine proteases"/>
    <property type="match status" value="1"/>
</dbReference>
<keyword evidence="3" id="KW-0720">Serine protease</keyword>
<keyword evidence="1" id="KW-0645">Protease</keyword>
<evidence type="ECO:0000313" key="7">
    <source>
        <dbReference type="EMBL" id="CAG9781824.1"/>
    </source>
</evidence>
<accession>A0A9N9N1I8</accession>
<reference evidence="7" key="1">
    <citation type="submission" date="2021-12" db="EMBL/GenBank/DDBJ databases">
        <authorList>
            <person name="King R."/>
        </authorList>
    </citation>
    <scope>NUCLEOTIDE SEQUENCE</scope>
</reference>
<reference evidence="7" key="2">
    <citation type="submission" date="2022-10" db="EMBL/GenBank/DDBJ databases">
        <authorList>
            <consortium name="ENA_rothamsted_submissions"/>
            <consortium name="culmorum"/>
            <person name="King R."/>
        </authorList>
    </citation>
    <scope>NUCLEOTIDE SEQUENCE</scope>
</reference>
<dbReference type="GO" id="GO:0004252">
    <property type="term" value="F:serine-type endopeptidase activity"/>
    <property type="evidence" value="ECO:0007669"/>
    <property type="project" value="InterPro"/>
</dbReference>
<evidence type="ECO:0000256" key="4">
    <source>
        <dbReference type="ARBA" id="ARBA00023157"/>
    </source>
</evidence>
<dbReference type="InterPro" id="IPR001254">
    <property type="entry name" value="Trypsin_dom"/>
</dbReference>
<dbReference type="InterPro" id="IPR050430">
    <property type="entry name" value="Peptidase_S1"/>
</dbReference>
<dbReference type="Proteomes" id="UP001153714">
    <property type="component" value="Chromosome 1"/>
</dbReference>
<proteinExistence type="predicted"/>
<feature type="region of interest" description="Disordered" evidence="5">
    <location>
        <begin position="76"/>
        <end position="95"/>
    </location>
</feature>
<dbReference type="PANTHER" id="PTHR24276">
    <property type="entry name" value="POLYSERASE-RELATED"/>
    <property type="match status" value="1"/>
</dbReference>
<feature type="domain" description="Peptidase S1" evidence="6">
    <location>
        <begin position="150"/>
        <end position="239"/>
    </location>
</feature>
<feature type="compositionally biased region" description="Acidic residues" evidence="5">
    <location>
        <begin position="79"/>
        <end position="93"/>
    </location>
</feature>
<dbReference type="Gene3D" id="2.40.10.10">
    <property type="entry name" value="Trypsin-like serine proteases"/>
    <property type="match status" value="1"/>
</dbReference>